<evidence type="ECO:0000313" key="4">
    <source>
        <dbReference type="Proteomes" id="UP000034489"/>
    </source>
</evidence>
<gene>
    <name evidence="3" type="ORF">UT92_C0008G0008</name>
</gene>
<evidence type="ECO:0000256" key="1">
    <source>
        <dbReference type="SAM" id="Phobius"/>
    </source>
</evidence>
<feature type="transmembrane region" description="Helical" evidence="1">
    <location>
        <begin position="253"/>
        <end position="272"/>
    </location>
</feature>
<dbReference type="InterPro" id="IPR035940">
    <property type="entry name" value="CAP_sf"/>
</dbReference>
<feature type="domain" description="SCP" evidence="2">
    <location>
        <begin position="81"/>
        <end position="196"/>
    </location>
</feature>
<name>A0A0G0U6M3_9BACT</name>
<dbReference type="Proteomes" id="UP000034489">
    <property type="component" value="Unassembled WGS sequence"/>
</dbReference>
<proteinExistence type="predicted"/>
<feature type="transmembrane region" description="Helical" evidence="1">
    <location>
        <begin position="284"/>
        <end position="302"/>
    </location>
</feature>
<organism evidence="3 4">
    <name type="scientific">Candidatus Curtissbacteria bacterium GW2011_GWA1_40_24</name>
    <dbReference type="NCBI Taxonomy" id="1618406"/>
    <lineage>
        <taxon>Bacteria</taxon>
        <taxon>Candidatus Curtissiibacteriota</taxon>
    </lineage>
</organism>
<sequence length="308" mass="33750">MLVHTTLPSQNLAALEKYQFIHHFVPHAVLQTRARLLSNAALVAYIGLILVVFALFRILPLFFPGVLGYASNINIVDLLTDTNEMREKQGLEPLRLNPQLTKAANLKAQHMFKNNYWAHIAPDGTDPWTFILSQDYDYTYAGENLAKNFNSSDQVVDAWMKSTSHRQNLLNGNYDEIGFAVVNGVLDGYETTLVVQLFGTPKVLSAVVSKEEEGALLAALAPANPQEAPQPALIPSPQQVLPAVDVSIASKSIGILFGSFVLALFALDVWYSKKKGILKFTGHTVAHIAILLFAILGVLFVLSPGTIL</sequence>
<dbReference type="InterPro" id="IPR014044">
    <property type="entry name" value="CAP_dom"/>
</dbReference>
<dbReference type="CDD" id="cd05379">
    <property type="entry name" value="CAP_bacterial"/>
    <property type="match status" value="1"/>
</dbReference>
<evidence type="ECO:0000259" key="2">
    <source>
        <dbReference type="Pfam" id="PF00188"/>
    </source>
</evidence>
<dbReference type="EMBL" id="LBYQ01000008">
    <property type="protein sequence ID" value="KKR55100.1"/>
    <property type="molecule type" value="Genomic_DNA"/>
</dbReference>
<keyword evidence="1" id="KW-0812">Transmembrane</keyword>
<dbReference type="SUPFAM" id="SSF55797">
    <property type="entry name" value="PR-1-like"/>
    <property type="match status" value="1"/>
</dbReference>
<protein>
    <recommendedName>
        <fullName evidence="2">SCP domain-containing protein</fullName>
    </recommendedName>
</protein>
<dbReference type="AlphaFoldDB" id="A0A0G0U6M3"/>
<dbReference type="Pfam" id="PF00188">
    <property type="entry name" value="CAP"/>
    <property type="match status" value="1"/>
</dbReference>
<feature type="transmembrane region" description="Helical" evidence="1">
    <location>
        <begin position="42"/>
        <end position="63"/>
    </location>
</feature>
<comment type="caution">
    <text evidence="3">The sequence shown here is derived from an EMBL/GenBank/DDBJ whole genome shotgun (WGS) entry which is preliminary data.</text>
</comment>
<dbReference type="PANTHER" id="PTHR31157">
    <property type="entry name" value="SCP DOMAIN-CONTAINING PROTEIN"/>
    <property type="match status" value="1"/>
</dbReference>
<dbReference type="PANTHER" id="PTHR31157:SF1">
    <property type="entry name" value="SCP DOMAIN-CONTAINING PROTEIN"/>
    <property type="match status" value="1"/>
</dbReference>
<keyword evidence="1" id="KW-1133">Transmembrane helix</keyword>
<dbReference type="Gene3D" id="3.40.33.10">
    <property type="entry name" value="CAP"/>
    <property type="match status" value="1"/>
</dbReference>
<keyword evidence="1" id="KW-0472">Membrane</keyword>
<accession>A0A0G0U6M3</accession>
<reference evidence="3 4" key="1">
    <citation type="journal article" date="2015" name="Nature">
        <title>rRNA introns, odd ribosomes, and small enigmatic genomes across a large radiation of phyla.</title>
        <authorList>
            <person name="Brown C.T."/>
            <person name="Hug L.A."/>
            <person name="Thomas B.C."/>
            <person name="Sharon I."/>
            <person name="Castelle C.J."/>
            <person name="Singh A."/>
            <person name="Wilkins M.J."/>
            <person name="Williams K.H."/>
            <person name="Banfield J.F."/>
        </authorList>
    </citation>
    <scope>NUCLEOTIDE SEQUENCE [LARGE SCALE GENOMIC DNA]</scope>
</reference>
<evidence type="ECO:0000313" key="3">
    <source>
        <dbReference type="EMBL" id="KKR55100.1"/>
    </source>
</evidence>